<reference evidence="3" key="1">
    <citation type="submission" date="2020-06" db="EMBL/GenBank/DDBJ databases">
        <title>Draft genome of Bugula neritina, a colonial animal packing powerful symbionts and potential medicines.</title>
        <authorList>
            <person name="Rayko M."/>
        </authorList>
    </citation>
    <scope>NUCLEOTIDE SEQUENCE [LARGE SCALE GENOMIC DNA]</scope>
    <source>
        <strain evidence="3">Kwan_BN1</strain>
    </source>
</reference>
<dbReference type="InterPro" id="IPR039694">
    <property type="entry name" value="WDR11"/>
</dbReference>
<dbReference type="Pfam" id="PF23753">
    <property type="entry name" value="TPR_WDR11"/>
    <property type="match status" value="1"/>
</dbReference>
<sequence>MLPEEEKLSFFLTGVSNSLSQGPFVIRMCPPLTTKNFHIYQPYLAVGSVKGTIQIFDIQTGHMVRDESVLSCQVRGIEWASLHSLVAHGCENLNGNTGKSEIAFVNIKTGNVTNFRPSKPDEGVVQMIRISHMKHYMVIVFKNKPMELWEMKTLTLLREMPSNFPTVTSLEWSPSSFKKKLTTDDNEGYSSSHSMVKEHFVFTDNTCLLHHYTVEGSLIKDGSTIGAQGVSGTVTAMGWKNELLCLGDVNSNITFWNLRYKKTSNWAMGKGMVRKIRFAPGKENSKILMLFNEEVQVYDRVTYMTISSLSFPKAIGRVSDADWAASDKIALSIADGYVAITDVSMQHFMTYLHALPELSESYLPCVYPASQQLLINYQLYPQPWSVDSPEQSQLVNFPDNIKKSLQLSASNNTQHCLLASHLCGNRFAIDFWTIASHYMKVLKNRQSGNAGKNADDSKGNLFVPNTAEEELTKNSDSTSAHKAFASLESSLEIFSTNKTFKENELSRVTLQELKNYGGEARLDCARRYILLGEYDRAVHLLLQSESDSSSSYTDSLRACLLATVRTSGASQSTLKLVATSLIAHGKLAEGVELLCLIDKSLDACRYLQSYGHWDEAVWLSKVTLPDVDSAEVISRWINDYLTSPSVNQKKQAVLAALSTGDLMKVVELLYGMQCFSMAANFIEACFQEGLLAVTEKNSPTIEAVYLQYGRLLNDVDMDNGAIYCWGKAGEQGKQCLVEMQLSSSSN</sequence>
<dbReference type="EMBL" id="VXIV02001709">
    <property type="protein sequence ID" value="KAF6030423.1"/>
    <property type="molecule type" value="Genomic_DNA"/>
</dbReference>
<dbReference type="GO" id="GO:0005737">
    <property type="term" value="C:cytoplasm"/>
    <property type="evidence" value="ECO:0007669"/>
    <property type="project" value="TreeGrafter"/>
</dbReference>
<evidence type="ECO:0000313" key="4">
    <source>
        <dbReference type="Proteomes" id="UP000593567"/>
    </source>
</evidence>
<dbReference type="Proteomes" id="UP000593567">
    <property type="component" value="Unassembled WGS sequence"/>
</dbReference>
<dbReference type="SUPFAM" id="SSF50978">
    <property type="entry name" value="WD40 repeat-like"/>
    <property type="match status" value="1"/>
</dbReference>
<dbReference type="Pfam" id="PF23752">
    <property type="entry name" value="Beta-prop_WDR11_2nd"/>
    <property type="match status" value="1"/>
</dbReference>
<feature type="domain" description="WDR11 second beta-propeller" evidence="1">
    <location>
        <begin position="42"/>
        <end position="299"/>
    </location>
</feature>
<dbReference type="AlphaFoldDB" id="A0A7J7JWX3"/>
<evidence type="ECO:0000259" key="1">
    <source>
        <dbReference type="Pfam" id="PF23752"/>
    </source>
</evidence>
<dbReference type="PANTHER" id="PTHR14593:SF5">
    <property type="entry name" value="WD REPEAT-CONTAINING PROTEIN 11"/>
    <property type="match status" value="1"/>
</dbReference>
<evidence type="ECO:0000259" key="2">
    <source>
        <dbReference type="Pfam" id="PF23753"/>
    </source>
</evidence>
<feature type="domain" description="WDR11 TPR" evidence="2">
    <location>
        <begin position="412"/>
        <end position="687"/>
    </location>
</feature>
<dbReference type="Gene3D" id="2.130.10.10">
    <property type="entry name" value="YVTN repeat-like/Quinoprotein amine dehydrogenase"/>
    <property type="match status" value="1"/>
</dbReference>
<dbReference type="InterPro" id="IPR057853">
    <property type="entry name" value="Beta-prop_WDR11_2nd"/>
</dbReference>
<dbReference type="InterPro" id="IPR057854">
    <property type="entry name" value="TPR_WDR11"/>
</dbReference>
<evidence type="ECO:0000313" key="3">
    <source>
        <dbReference type="EMBL" id="KAF6030423.1"/>
    </source>
</evidence>
<dbReference type="OrthoDB" id="1291858at2759"/>
<organism evidence="3 4">
    <name type="scientific">Bugula neritina</name>
    <name type="common">Brown bryozoan</name>
    <name type="synonym">Sertularia neritina</name>
    <dbReference type="NCBI Taxonomy" id="10212"/>
    <lineage>
        <taxon>Eukaryota</taxon>
        <taxon>Metazoa</taxon>
        <taxon>Spiralia</taxon>
        <taxon>Lophotrochozoa</taxon>
        <taxon>Bryozoa</taxon>
        <taxon>Gymnolaemata</taxon>
        <taxon>Cheilostomatida</taxon>
        <taxon>Flustrina</taxon>
        <taxon>Buguloidea</taxon>
        <taxon>Bugulidae</taxon>
        <taxon>Bugula</taxon>
    </lineage>
</organism>
<dbReference type="InterPro" id="IPR036322">
    <property type="entry name" value="WD40_repeat_dom_sf"/>
</dbReference>
<name>A0A7J7JWX3_BUGNE</name>
<dbReference type="PANTHER" id="PTHR14593">
    <property type="entry name" value="WD REPEAT-CONTAINING PROTEIN 11"/>
    <property type="match status" value="1"/>
</dbReference>
<dbReference type="InterPro" id="IPR015943">
    <property type="entry name" value="WD40/YVTN_repeat-like_dom_sf"/>
</dbReference>
<accession>A0A7J7JWX3</accession>
<gene>
    <name evidence="3" type="ORF">EB796_011264</name>
</gene>
<keyword evidence="4" id="KW-1185">Reference proteome</keyword>
<proteinExistence type="predicted"/>
<protein>
    <submittedName>
        <fullName evidence="3">WDR11</fullName>
    </submittedName>
</protein>
<comment type="caution">
    <text evidence="3">The sequence shown here is derived from an EMBL/GenBank/DDBJ whole genome shotgun (WGS) entry which is preliminary data.</text>
</comment>